<keyword evidence="9" id="KW-0496">Mitochondrion</keyword>
<dbReference type="PROSITE" id="PS00760">
    <property type="entry name" value="SPASE_I_2"/>
    <property type="match status" value="1"/>
</dbReference>
<feature type="domain" description="Peptidase S26" evidence="12">
    <location>
        <begin position="70"/>
        <end position="120"/>
    </location>
</feature>
<organism evidence="13 14">
    <name type="scientific">Kingdonia uniflora</name>
    <dbReference type="NCBI Taxonomy" id="39325"/>
    <lineage>
        <taxon>Eukaryota</taxon>
        <taxon>Viridiplantae</taxon>
        <taxon>Streptophyta</taxon>
        <taxon>Embryophyta</taxon>
        <taxon>Tracheophyta</taxon>
        <taxon>Spermatophyta</taxon>
        <taxon>Magnoliopsida</taxon>
        <taxon>Ranunculales</taxon>
        <taxon>Circaeasteraceae</taxon>
        <taxon>Kingdonia</taxon>
    </lineage>
</organism>
<comment type="subcellular location">
    <subcellularLocation>
        <location evidence="1">Mitochondrion inner membrane</location>
        <topology evidence="1">Single-pass membrane protein</topology>
    </subcellularLocation>
</comment>
<accession>A0A7J7LKH6</accession>
<evidence type="ECO:0000256" key="7">
    <source>
        <dbReference type="ARBA" id="ARBA00022801"/>
    </source>
</evidence>
<keyword evidence="5" id="KW-0812">Transmembrane</keyword>
<dbReference type="InterPro" id="IPR019757">
    <property type="entry name" value="Pept_S26A_signal_pept_1_Lys-AS"/>
</dbReference>
<dbReference type="InterPro" id="IPR037730">
    <property type="entry name" value="IMP2"/>
</dbReference>
<evidence type="ECO:0000256" key="11">
    <source>
        <dbReference type="PIRSR" id="PIRSR600223-1"/>
    </source>
</evidence>
<keyword evidence="10" id="KW-0472">Membrane</keyword>
<dbReference type="Pfam" id="PF10502">
    <property type="entry name" value="Peptidase_S26"/>
    <property type="match status" value="2"/>
</dbReference>
<evidence type="ECO:0000256" key="4">
    <source>
        <dbReference type="ARBA" id="ARBA00022670"/>
    </source>
</evidence>
<dbReference type="GO" id="GO:0004252">
    <property type="term" value="F:serine-type endopeptidase activity"/>
    <property type="evidence" value="ECO:0007669"/>
    <property type="project" value="InterPro"/>
</dbReference>
<comment type="caution">
    <text evidence="13">The sequence shown here is derived from an EMBL/GenBank/DDBJ whole genome shotgun (WGS) entry which is preliminary data.</text>
</comment>
<feature type="active site" evidence="11">
    <location>
        <position position="108"/>
    </location>
</feature>
<keyword evidence="8" id="KW-1133">Transmembrane helix</keyword>
<dbReference type="PANTHER" id="PTHR46041:SF2">
    <property type="entry name" value="MITOCHONDRIAL INNER MEMBRANE PROTEASE SUBUNIT 2"/>
    <property type="match status" value="1"/>
</dbReference>
<keyword evidence="6" id="KW-0999">Mitochondrion inner membrane</keyword>
<protein>
    <recommendedName>
        <fullName evidence="3">Mitochondrial inner membrane protease subunit 2</fullName>
    </recommendedName>
</protein>
<dbReference type="GO" id="GO:0006465">
    <property type="term" value="P:signal peptide processing"/>
    <property type="evidence" value="ECO:0007669"/>
    <property type="project" value="InterPro"/>
</dbReference>
<dbReference type="InterPro" id="IPR000223">
    <property type="entry name" value="Pept_S26A_signal_pept_1"/>
</dbReference>
<dbReference type="CDD" id="cd06530">
    <property type="entry name" value="S26_SPase_I"/>
    <property type="match status" value="1"/>
</dbReference>
<dbReference type="EMBL" id="JACGCM010002221">
    <property type="protein sequence ID" value="KAF6143034.1"/>
    <property type="molecule type" value="Genomic_DNA"/>
</dbReference>
<evidence type="ECO:0000313" key="13">
    <source>
        <dbReference type="EMBL" id="KAF6143034.1"/>
    </source>
</evidence>
<evidence type="ECO:0000259" key="12">
    <source>
        <dbReference type="Pfam" id="PF10502"/>
    </source>
</evidence>
<dbReference type="GO" id="GO:0042720">
    <property type="term" value="C:mitochondrial inner membrane peptidase complex"/>
    <property type="evidence" value="ECO:0007669"/>
    <property type="project" value="InterPro"/>
</dbReference>
<dbReference type="Proteomes" id="UP000541444">
    <property type="component" value="Unassembled WGS sequence"/>
</dbReference>
<dbReference type="SUPFAM" id="SSF51306">
    <property type="entry name" value="LexA/Signal peptidase"/>
    <property type="match status" value="1"/>
</dbReference>
<dbReference type="InterPro" id="IPR019533">
    <property type="entry name" value="Peptidase_S26"/>
</dbReference>
<keyword evidence="4" id="KW-0645">Protease</keyword>
<evidence type="ECO:0000256" key="3">
    <source>
        <dbReference type="ARBA" id="ARBA00013650"/>
    </source>
</evidence>
<keyword evidence="14" id="KW-1185">Reference proteome</keyword>
<name>A0A7J7LKH6_9MAGN</name>
<evidence type="ECO:0000313" key="14">
    <source>
        <dbReference type="Proteomes" id="UP000541444"/>
    </source>
</evidence>
<evidence type="ECO:0000256" key="1">
    <source>
        <dbReference type="ARBA" id="ARBA00004434"/>
    </source>
</evidence>
<evidence type="ECO:0000256" key="9">
    <source>
        <dbReference type="ARBA" id="ARBA00023128"/>
    </source>
</evidence>
<dbReference type="AlphaFoldDB" id="A0A7J7LKH6"/>
<evidence type="ECO:0000256" key="5">
    <source>
        <dbReference type="ARBA" id="ARBA00022692"/>
    </source>
</evidence>
<proteinExistence type="inferred from homology"/>
<dbReference type="PANTHER" id="PTHR46041">
    <property type="entry name" value="MITOCHONDRIAL INNER MEMBRANE PROTEASE SUBUNIT 2"/>
    <property type="match status" value="1"/>
</dbReference>
<dbReference type="InterPro" id="IPR036286">
    <property type="entry name" value="LexA/Signal_pep-like_sf"/>
</dbReference>
<reference evidence="13 14" key="1">
    <citation type="journal article" date="2020" name="IScience">
        <title>Genome Sequencing of the Endangered Kingdonia uniflora (Circaeasteraceae, Ranunculales) Reveals Potential Mechanisms of Evolutionary Specialization.</title>
        <authorList>
            <person name="Sun Y."/>
            <person name="Deng T."/>
            <person name="Zhang A."/>
            <person name="Moore M.J."/>
            <person name="Landis J.B."/>
            <person name="Lin N."/>
            <person name="Zhang H."/>
            <person name="Zhang X."/>
            <person name="Huang J."/>
            <person name="Zhang X."/>
            <person name="Sun H."/>
            <person name="Wang H."/>
        </authorList>
    </citation>
    <scope>NUCLEOTIDE SEQUENCE [LARGE SCALE GENOMIC DNA]</scope>
    <source>
        <strain evidence="13">TB1705</strain>
        <tissue evidence="13">Leaf</tissue>
    </source>
</reference>
<dbReference type="OrthoDB" id="9996127at2759"/>
<keyword evidence="7" id="KW-0378">Hydrolase</keyword>
<evidence type="ECO:0000256" key="2">
    <source>
        <dbReference type="ARBA" id="ARBA00007066"/>
    </source>
</evidence>
<evidence type="ECO:0000256" key="10">
    <source>
        <dbReference type="ARBA" id="ARBA00023136"/>
    </source>
</evidence>
<dbReference type="PRINTS" id="PR00727">
    <property type="entry name" value="LEADERPTASE"/>
</dbReference>
<comment type="similarity">
    <text evidence="2">Belongs to the peptidase S26 family. IMP2 subfamily.</text>
</comment>
<feature type="active site" evidence="11">
    <location>
        <position position="44"/>
    </location>
</feature>
<dbReference type="GO" id="GO:0006627">
    <property type="term" value="P:protein processing involved in protein targeting to mitochondrion"/>
    <property type="evidence" value="ECO:0007669"/>
    <property type="project" value="InterPro"/>
</dbReference>
<feature type="domain" description="Peptidase S26" evidence="12">
    <location>
        <begin position="126"/>
        <end position="167"/>
    </location>
</feature>
<evidence type="ECO:0000256" key="6">
    <source>
        <dbReference type="ARBA" id="ARBA00022792"/>
    </source>
</evidence>
<evidence type="ECO:0000256" key="8">
    <source>
        <dbReference type="ARBA" id="ARBA00022989"/>
    </source>
</evidence>
<gene>
    <name evidence="13" type="ORF">GIB67_041102</name>
</gene>
<sequence length="187" mass="21310">MNYSLRNLNMSNLWHLTKASLTSGLIALTISDRYACYSPVQGLSMFPTFNSDNTTFLGYSIIGNMLISHFDPDDHVLVEKFCLEKYKFSHGDVVVFRSPSNYKEIHIKRLVALPGDMVNIPHSFDRVKIPKGHCWVEGDNSDCSLDSRSYGPIPLGLLQGRVTYVVWPPWRISEVEKKVSKGRLLHY</sequence>
<dbReference type="Gene3D" id="2.10.109.10">
    <property type="entry name" value="Umud Fragment, subunit A"/>
    <property type="match status" value="1"/>
</dbReference>
<dbReference type="FunFam" id="2.10.109.10:FF:000005">
    <property type="entry name" value="Mitochondrial inner membrane protease subunit"/>
    <property type="match status" value="1"/>
</dbReference>